<gene>
    <name evidence="1" type="ORF">S01H4_59430</name>
</gene>
<comment type="caution">
    <text evidence="1">The sequence shown here is derived from an EMBL/GenBank/DDBJ whole genome shotgun (WGS) entry which is preliminary data.</text>
</comment>
<name>X1CKW1_9ZZZZ</name>
<dbReference type="EMBL" id="BART01034852">
    <property type="protein sequence ID" value="GAH08367.1"/>
    <property type="molecule type" value="Genomic_DNA"/>
</dbReference>
<feature type="non-terminal residue" evidence="1">
    <location>
        <position position="1"/>
    </location>
</feature>
<accession>X1CKW1</accession>
<reference evidence="1" key="1">
    <citation type="journal article" date="2014" name="Front. Microbiol.">
        <title>High frequency of phylogenetically diverse reductive dehalogenase-homologous genes in deep subseafloor sedimentary metagenomes.</title>
        <authorList>
            <person name="Kawai M."/>
            <person name="Futagami T."/>
            <person name="Toyoda A."/>
            <person name="Takaki Y."/>
            <person name="Nishi S."/>
            <person name="Hori S."/>
            <person name="Arai W."/>
            <person name="Tsubouchi T."/>
            <person name="Morono Y."/>
            <person name="Uchiyama I."/>
            <person name="Ito T."/>
            <person name="Fujiyama A."/>
            <person name="Inagaki F."/>
            <person name="Takami H."/>
        </authorList>
    </citation>
    <scope>NUCLEOTIDE SEQUENCE</scope>
    <source>
        <strain evidence="1">Expedition CK06-06</strain>
    </source>
</reference>
<proteinExistence type="predicted"/>
<protein>
    <submittedName>
        <fullName evidence="1">Uncharacterized protein</fullName>
    </submittedName>
</protein>
<dbReference type="AlphaFoldDB" id="X1CKW1"/>
<organism evidence="1">
    <name type="scientific">marine sediment metagenome</name>
    <dbReference type="NCBI Taxonomy" id="412755"/>
    <lineage>
        <taxon>unclassified sequences</taxon>
        <taxon>metagenomes</taxon>
        <taxon>ecological metagenomes</taxon>
    </lineage>
</organism>
<sequence>VNITSDQNGKASLRWLNSTGINGNYSLQIEFFGVNKGFNNTIDPGFPTEFEINFTVTQEATYEFRISITLGL</sequence>
<evidence type="ECO:0000313" key="1">
    <source>
        <dbReference type="EMBL" id="GAH08367.1"/>
    </source>
</evidence>